<sequence length="138" mass="14867">MTKVLNYNVSVPAVVTDAVAIVVPQTPAKVILAELGIFILPEAANNNRVELKATVGWKGTLGTGSVLFRVFRDNQEIYYAREGFESSFEQFYLTTLQVIDINAAPGAHGYSLYIEKLTAGAAATVIGPINLSATVYEV</sequence>
<protein>
    <submittedName>
        <fullName evidence="1">Exosporium protein C</fullName>
    </submittedName>
</protein>
<dbReference type="RefSeq" id="WP_379189002.1">
    <property type="nucleotide sequence ID" value="NZ_JBHSOW010000056.1"/>
</dbReference>
<reference evidence="2" key="1">
    <citation type="journal article" date="2019" name="Int. J. Syst. Evol. Microbiol.">
        <title>The Global Catalogue of Microorganisms (GCM) 10K type strain sequencing project: providing services to taxonomists for standard genome sequencing and annotation.</title>
        <authorList>
            <consortium name="The Broad Institute Genomics Platform"/>
            <consortium name="The Broad Institute Genome Sequencing Center for Infectious Disease"/>
            <person name="Wu L."/>
            <person name="Ma J."/>
        </authorList>
    </citation>
    <scope>NUCLEOTIDE SEQUENCE [LARGE SCALE GENOMIC DNA]</scope>
    <source>
        <strain evidence="2">CGMCC 1.3240</strain>
    </source>
</reference>
<accession>A0ABW0VZL1</accession>
<evidence type="ECO:0000313" key="2">
    <source>
        <dbReference type="Proteomes" id="UP001596047"/>
    </source>
</evidence>
<evidence type="ECO:0000313" key="1">
    <source>
        <dbReference type="EMBL" id="MFC5650447.1"/>
    </source>
</evidence>
<organism evidence="1 2">
    <name type="scientific">Paenibacillus solisilvae</name>
    <dbReference type="NCBI Taxonomy" id="2486751"/>
    <lineage>
        <taxon>Bacteria</taxon>
        <taxon>Bacillati</taxon>
        <taxon>Bacillota</taxon>
        <taxon>Bacilli</taxon>
        <taxon>Bacillales</taxon>
        <taxon>Paenibacillaceae</taxon>
        <taxon>Paenibacillus</taxon>
    </lineage>
</organism>
<dbReference type="Proteomes" id="UP001596047">
    <property type="component" value="Unassembled WGS sequence"/>
</dbReference>
<comment type="caution">
    <text evidence="1">The sequence shown here is derived from an EMBL/GenBank/DDBJ whole genome shotgun (WGS) entry which is preliminary data.</text>
</comment>
<name>A0ABW0VZL1_9BACL</name>
<proteinExistence type="predicted"/>
<keyword evidence="2" id="KW-1185">Reference proteome</keyword>
<gene>
    <name evidence="1" type="ORF">ACFPYJ_15225</name>
</gene>
<dbReference type="EMBL" id="JBHSOW010000056">
    <property type="protein sequence ID" value="MFC5650447.1"/>
    <property type="molecule type" value="Genomic_DNA"/>
</dbReference>